<gene>
    <name evidence="2" type="ORF">C4D60_Mb08t15580</name>
</gene>
<evidence type="ECO:0000313" key="3">
    <source>
        <dbReference type="Proteomes" id="UP000317650"/>
    </source>
</evidence>
<dbReference type="AlphaFoldDB" id="A0A4S8K419"/>
<evidence type="ECO:0000313" key="2">
    <source>
        <dbReference type="EMBL" id="THU69549.1"/>
    </source>
</evidence>
<dbReference type="EMBL" id="PYDT01000002">
    <property type="protein sequence ID" value="THU69549.1"/>
    <property type="molecule type" value="Genomic_DNA"/>
</dbReference>
<reference evidence="2 3" key="1">
    <citation type="journal article" date="2019" name="Nat. Plants">
        <title>Genome sequencing of Musa balbisiana reveals subgenome evolution and function divergence in polyploid bananas.</title>
        <authorList>
            <person name="Yao X."/>
        </authorList>
    </citation>
    <scope>NUCLEOTIDE SEQUENCE [LARGE SCALE GENOMIC DNA]</scope>
    <source>
        <strain evidence="3">cv. DH-PKW</strain>
        <tissue evidence="2">Leaves</tissue>
    </source>
</reference>
<accession>A0A4S8K419</accession>
<protein>
    <submittedName>
        <fullName evidence="2">Uncharacterized protein</fullName>
    </submittedName>
</protein>
<name>A0A4S8K419_MUSBA</name>
<keyword evidence="3" id="KW-1185">Reference proteome</keyword>
<dbReference type="Proteomes" id="UP000317650">
    <property type="component" value="Chromosome 8"/>
</dbReference>
<proteinExistence type="predicted"/>
<sequence>MAKVANNLWPFYERNKGSNSSYGEEERWGSAGEHSNRDAAVEGNRRWRRVAVEKTVVVRRGGKICHTDDLTMKKH</sequence>
<organism evidence="2 3">
    <name type="scientific">Musa balbisiana</name>
    <name type="common">Banana</name>
    <dbReference type="NCBI Taxonomy" id="52838"/>
    <lineage>
        <taxon>Eukaryota</taxon>
        <taxon>Viridiplantae</taxon>
        <taxon>Streptophyta</taxon>
        <taxon>Embryophyta</taxon>
        <taxon>Tracheophyta</taxon>
        <taxon>Spermatophyta</taxon>
        <taxon>Magnoliopsida</taxon>
        <taxon>Liliopsida</taxon>
        <taxon>Zingiberales</taxon>
        <taxon>Musaceae</taxon>
        <taxon>Musa</taxon>
    </lineage>
</organism>
<feature type="compositionally biased region" description="Basic and acidic residues" evidence="1">
    <location>
        <begin position="24"/>
        <end position="42"/>
    </location>
</feature>
<comment type="caution">
    <text evidence="2">The sequence shown here is derived from an EMBL/GenBank/DDBJ whole genome shotgun (WGS) entry which is preliminary data.</text>
</comment>
<evidence type="ECO:0000256" key="1">
    <source>
        <dbReference type="SAM" id="MobiDB-lite"/>
    </source>
</evidence>
<feature type="region of interest" description="Disordered" evidence="1">
    <location>
        <begin position="1"/>
        <end position="42"/>
    </location>
</feature>